<sequence length="408" mass="46856">MTTQYKRAAPGMSCMLGCDCLEDDSFDDGFTFKKSRNSDIKNDLHNKSPYALSPQAMHLIDHEREQENDTPSKRSLWKQESPLQRRTHEHSHLKEIFNTTPLAIQFDNEDIQIKKNSWNPGRRSSFMSRSKQESTVSRTSVAFPHPHLEAKNFYKHIMPDLPDPVRMRQLLAWCGHTVMSQKESKADNKMSVAETTAAYSIQKAILKQLQDGKINTSWYTRAPTNNPLGYKRKTNPRNQRNLKLVEKYERTTAIMEKEDKAWKSMAVKLNHFHAGVLDSCPPLPKPLEKDGPIDDELKTRFQQYYLDGISQEQLEFLNKYCTPSSTDDVDAKLVRTVNSLQAKVDLLQESLTAKLHDQRRAEAFGKQVLENVTSLLDRREGIQRDISDPSTIPDPIEVLRVLANEDDA</sequence>
<gene>
    <name evidence="2" type="ORF">INT44_006268</name>
</gene>
<dbReference type="EMBL" id="JAEPRA010000010">
    <property type="protein sequence ID" value="KAG2179422.1"/>
    <property type="molecule type" value="Genomic_DNA"/>
</dbReference>
<organism evidence="2 3">
    <name type="scientific">Umbelopsis vinacea</name>
    <dbReference type="NCBI Taxonomy" id="44442"/>
    <lineage>
        <taxon>Eukaryota</taxon>
        <taxon>Fungi</taxon>
        <taxon>Fungi incertae sedis</taxon>
        <taxon>Mucoromycota</taxon>
        <taxon>Mucoromycotina</taxon>
        <taxon>Umbelopsidomycetes</taxon>
        <taxon>Umbelopsidales</taxon>
        <taxon>Umbelopsidaceae</taxon>
        <taxon>Umbelopsis</taxon>
    </lineage>
</organism>
<feature type="region of interest" description="Disordered" evidence="1">
    <location>
        <begin position="115"/>
        <end position="140"/>
    </location>
</feature>
<feature type="region of interest" description="Disordered" evidence="1">
    <location>
        <begin position="64"/>
        <end position="88"/>
    </location>
</feature>
<dbReference type="GO" id="GO:0000444">
    <property type="term" value="C:MIS12/MIND type complex"/>
    <property type="evidence" value="ECO:0007669"/>
    <property type="project" value="InterPro"/>
</dbReference>
<dbReference type="InterPro" id="IPR013218">
    <property type="entry name" value="Dsn1/Mis13"/>
</dbReference>
<evidence type="ECO:0000256" key="1">
    <source>
        <dbReference type="SAM" id="MobiDB-lite"/>
    </source>
</evidence>
<dbReference type="Pfam" id="PF08202">
    <property type="entry name" value="MIS13"/>
    <property type="match status" value="1"/>
</dbReference>
<protein>
    <recommendedName>
        <fullName evidence="4">Kinetochore protein mis13</fullName>
    </recommendedName>
</protein>
<dbReference type="GO" id="GO:0007059">
    <property type="term" value="P:chromosome segregation"/>
    <property type="evidence" value="ECO:0007669"/>
    <property type="project" value="InterPro"/>
</dbReference>
<dbReference type="PANTHER" id="PTHR14778:SF2">
    <property type="entry name" value="KINETOCHORE-ASSOCIATED PROTEIN DSN1 HOMOLOG"/>
    <property type="match status" value="1"/>
</dbReference>
<evidence type="ECO:0008006" key="4">
    <source>
        <dbReference type="Google" id="ProtNLM"/>
    </source>
</evidence>
<dbReference type="Proteomes" id="UP000612746">
    <property type="component" value="Unassembled WGS sequence"/>
</dbReference>
<dbReference type="AlphaFoldDB" id="A0A8H7UF79"/>
<keyword evidence="3" id="KW-1185">Reference proteome</keyword>
<comment type="caution">
    <text evidence="2">The sequence shown here is derived from an EMBL/GenBank/DDBJ whole genome shotgun (WGS) entry which is preliminary data.</text>
</comment>
<name>A0A8H7UF79_9FUNG</name>
<dbReference type="GO" id="GO:0051301">
    <property type="term" value="P:cell division"/>
    <property type="evidence" value="ECO:0007669"/>
    <property type="project" value="InterPro"/>
</dbReference>
<reference evidence="2" key="1">
    <citation type="submission" date="2020-12" db="EMBL/GenBank/DDBJ databases">
        <title>Metabolic potential, ecology and presence of endohyphal bacteria is reflected in genomic diversity of Mucoromycotina.</title>
        <authorList>
            <person name="Muszewska A."/>
            <person name="Okrasinska A."/>
            <person name="Steczkiewicz K."/>
            <person name="Drgas O."/>
            <person name="Orlowska M."/>
            <person name="Perlinska-Lenart U."/>
            <person name="Aleksandrzak-Piekarczyk T."/>
            <person name="Szatraj K."/>
            <person name="Zielenkiewicz U."/>
            <person name="Pilsyk S."/>
            <person name="Malc E."/>
            <person name="Mieczkowski P."/>
            <person name="Kruszewska J.S."/>
            <person name="Biernat P."/>
            <person name="Pawlowska J."/>
        </authorList>
    </citation>
    <scope>NUCLEOTIDE SEQUENCE</scope>
    <source>
        <strain evidence="2">WA0000051536</strain>
    </source>
</reference>
<evidence type="ECO:0000313" key="3">
    <source>
        <dbReference type="Proteomes" id="UP000612746"/>
    </source>
</evidence>
<evidence type="ECO:0000313" key="2">
    <source>
        <dbReference type="EMBL" id="KAG2179422.1"/>
    </source>
</evidence>
<dbReference type="OrthoDB" id="3364649at2759"/>
<dbReference type="PANTHER" id="PTHR14778">
    <property type="entry name" value="KINETOCHORE-ASSOCIATED PROTEIN DSN1 HOMOLOG"/>
    <property type="match status" value="1"/>
</dbReference>
<accession>A0A8H7UF79</accession>
<proteinExistence type="predicted"/>
<feature type="compositionally biased region" description="Polar residues" evidence="1">
    <location>
        <begin position="125"/>
        <end position="140"/>
    </location>
</feature>